<evidence type="ECO:0000313" key="2">
    <source>
        <dbReference type="Proteomes" id="UP000195101"/>
    </source>
</evidence>
<sequence length="122" mass="12130">MFGRSTTIVQKTTAKGSTSLYVSVGGSAMLVGMSAMDDGGVEPVITIGSGVTRVLTVNESQAAGPTTAPTSTSSDGYYASADAATYGSAVAEWHPAVSSSEQANVVANACAIQPIVLLGPCP</sequence>
<proteinExistence type="predicted"/>
<organism evidence="1 2">
    <name type="scientific">Clavibacter michiganensis</name>
    <dbReference type="NCBI Taxonomy" id="28447"/>
    <lineage>
        <taxon>Bacteria</taxon>
        <taxon>Bacillati</taxon>
        <taxon>Actinomycetota</taxon>
        <taxon>Actinomycetes</taxon>
        <taxon>Micrococcales</taxon>
        <taxon>Microbacteriaceae</taxon>
        <taxon>Clavibacter</taxon>
    </lineage>
</organism>
<comment type="caution">
    <text evidence="1">The sequence shown here is derived from an EMBL/GenBank/DDBJ whole genome shotgun (WGS) entry which is preliminary data.</text>
</comment>
<dbReference type="AlphaFoldDB" id="A0A251YTQ5"/>
<reference evidence="1 2" key="1">
    <citation type="submission" date="2016-08" db="EMBL/GenBank/DDBJ databases">
        <title>Genome sequence of Clavibacter michiganensis spp strain CFBP8019.</title>
        <authorList>
            <person name="Thapa S.P."/>
            <person name="Coaker G."/>
            <person name="Jacques M.-A."/>
        </authorList>
    </citation>
    <scope>NUCLEOTIDE SEQUENCE [LARGE SCALE GENOMIC DNA]</scope>
    <source>
        <strain evidence="1">CFBP8019</strain>
    </source>
</reference>
<dbReference type="EMBL" id="MDJZ01000004">
    <property type="protein sequence ID" value="OUE27585.1"/>
    <property type="molecule type" value="Genomic_DNA"/>
</dbReference>
<gene>
    <name evidence="1" type="ORF">BFL37_01515</name>
</gene>
<dbReference type="Proteomes" id="UP000195101">
    <property type="component" value="Unassembled WGS sequence"/>
</dbReference>
<accession>A0A251YTQ5</accession>
<name>A0A251YTQ5_9MICO</name>
<keyword evidence="2" id="KW-1185">Reference proteome</keyword>
<evidence type="ECO:0000313" key="1">
    <source>
        <dbReference type="EMBL" id="OUE27585.1"/>
    </source>
</evidence>
<protein>
    <submittedName>
        <fullName evidence="1">Uncharacterized protein</fullName>
    </submittedName>
</protein>